<evidence type="ECO:0000256" key="2">
    <source>
        <dbReference type="SAM" id="Phobius"/>
    </source>
</evidence>
<keyword evidence="2" id="KW-0472">Membrane</keyword>
<evidence type="ECO:0000313" key="4">
    <source>
        <dbReference type="EMBL" id="RGT91939.1"/>
    </source>
</evidence>
<reference evidence="3 5" key="1">
    <citation type="submission" date="2015-09" db="EMBL/GenBank/DDBJ databases">
        <authorList>
            <consortium name="Pathogen Informatics"/>
        </authorList>
    </citation>
    <scope>NUCLEOTIDE SEQUENCE [LARGE SCALE GENOMIC DNA]</scope>
    <source>
        <strain evidence="3 5">2789STDY5834962</strain>
    </source>
</reference>
<dbReference type="EMBL" id="QRXJ01000003">
    <property type="protein sequence ID" value="RGT91939.1"/>
    <property type="molecule type" value="Genomic_DNA"/>
</dbReference>
<dbReference type="AlphaFoldDB" id="A0A173RSJ8"/>
<reference evidence="4 6" key="2">
    <citation type="submission" date="2018-08" db="EMBL/GenBank/DDBJ databases">
        <title>A genome reference for cultivated species of the human gut microbiota.</title>
        <authorList>
            <person name="Zou Y."/>
            <person name="Xue W."/>
            <person name="Luo G."/>
        </authorList>
    </citation>
    <scope>NUCLEOTIDE SEQUENCE [LARGE SCALE GENOMIC DNA]</scope>
    <source>
        <strain evidence="4 6">AF18-12LB</strain>
    </source>
</reference>
<dbReference type="Proteomes" id="UP000095727">
    <property type="component" value="Unassembled WGS sequence"/>
</dbReference>
<gene>
    <name evidence="3" type="primary">spoIIIAE</name>
    <name evidence="4" type="ORF">DWX03_02770</name>
    <name evidence="3" type="ORF">ERS852574_00825</name>
</gene>
<keyword evidence="2" id="KW-0812">Transmembrane</keyword>
<feature type="transmembrane region" description="Helical" evidence="2">
    <location>
        <begin position="122"/>
        <end position="140"/>
    </location>
</feature>
<feature type="compositionally biased region" description="Basic and acidic residues" evidence="1">
    <location>
        <begin position="39"/>
        <end position="56"/>
    </location>
</feature>
<proteinExistence type="predicted"/>
<feature type="transmembrane region" description="Helical" evidence="2">
    <location>
        <begin position="214"/>
        <end position="236"/>
    </location>
</feature>
<feature type="transmembrane region" description="Helical" evidence="2">
    <location>
        <begin position="184"/>
        <end position="207"/>
    </location>
</feature>
<dbReference type="Proteomes" id="UP000283360">
    <property type="component" value="Unassembled WGS sequence"/>
</dbReference>
<evidence type="ECO:0000313" key="5">
    <source>
        <dbReference type="Proteomes" id="UP000095727"/>
    </source>
</evidence>
<feature type="region of interest" description="Disordered" evidence="1">
    <location>
        <begin position="33"/>
        <end position="56"/>
    </location>
</feature>
<feature type="transmembrane region" description="Helical" evidence="2">
    <location>
        <begin position="152"/>
        <end position="172"/>
    </location>
</feature>
<dbReference type="InterPro" id="IPR014194">
    <property type="entry name" value="Spore_III_AE"/>
</dbReference>
<dbReference type="Pfam" id="PF09546">
    <property type="entry name" value="Spore_III_AE"/>
    <property type="match status" value="1"/>
</dbReference>
<feature type="transmembrane region" description="Helical" evidence="2">
    <location>
        <begin position="256"/>
        <end position="278"/>
    </location>
</feature>
<keyword evidence="2" id="KW-1133">Transmembrane helix</keyword>
<accession>A0A173RSJ8</accession>
<feature type="transmembrane region" description="Helical" evidence="2">
    <location>
        <begin position="381"/>
        <end position="403"/>
    </location>
</feature>
<sequence>MKHYFQKYGIACMIGLVIFVLILPVQVFAAGEDSSSENNRTEDNMTETDLEKTQEETEQKIWELTEVKDLDTAIRKLFPEEKLHFQDLVESVIRQDENLSAGQIRNFVTDQFFYVLKVNKPVLASIIFLVLIAAVFSNFSEVFQNCQISQTAFFLVYLSVITVGIRNFQAAAVEVQHGLENLILFMRVLCPVYFVCMAVAVGSISAIAFYNLALFLIFLVELVILKWIVPLIQIALLMEILNNLTEEEFLSKAAELLRLVIGWSLKSLLALVTGIGFIERIISPAADQVKRSVWTKGVGMIPGIGDVVSGTSEVVLGSAVLLKNGVGIAGALLVTGVVMIPVINMGILTLLYKGTAALIQPVSDKRIVEAISFTGEGYHMLLKTVLATAVLFLVTLAVAASAAS</sequence>
<evidence type="ECO:0000313" key="6">
    <source>
        <dbReference type="Proteomes" id="UP000283360"/>
    </source>
</evidence>
<protein>
    <submittedName>
        <fullName evidence="3">Stage III sporulation protein AE</fullName>
    </submittedName>
    <submittedName>
        <fullName evidence="4">Stage III sporulation protein AF</fullName>
    </submittedName>
</protein>
<organism evidence="3 5">
    <name type="scientific">Coprococcus comes</name>
    <dbReference type="NCBI Taxonomy" id="410072"/>
    <lineage>
        <taxon>Bacteria</taxon>
        <taxon>Bacillati</taxon>
        <taxon>Bacillota</taxon>
        <taxon>Clostridia</taxon>
        <taxon>Lachnospirales</taxon>
        <taxon>Lachnospiraceae</taxon>
        <taxon>Coprococcus</taxon>
    </lineage>
</organism>
<dbReference type="EMBL" id="CYXR01000004">
    <property type="protein sequence ID" value="CUM80707.1"/>
    <property type="molecule type" value="Genomic_DNA"/>
</dbReference>
<feature type="transmembrane region" description="Helical" evidence="2">
    <location>
        <begin position="299"/>
        <end position="322"/>
    </location>
</feature>
<name>A0A173RSJ8_9FIRM</name>
<evidence type="ECO:0000256" key="1">
    <source>
        <dbReference type="SAM" id="MobiDB-lite"/>
    </source>
</evidence>
<dbReference type="RefSeq" id="WP_055155879.1">
    <property type="nucleotide sequence ID" value="NZ_CYXR01000004.1"/>
</dbReference>
<evidence type="ECO:0000313" key="3">
    <source>
        <dbReference type="EMBL" id="CUM80707.1"/>
    </source>
</evidence>
<feature type="transmembrane region" description="Helical" evidence="2">
    <location>
        <begin position="328"/>
        <end position="352"/>
    </location>
</feature>
<keyword evidence="6" id="KW-1185">Reference proteome</keyword>